<keyword evidence="4 6" id="KW-1133">Transmembrane helix</keyword>
<dbReference type="EMBL" id="JACWMW010000002">
    <property type="protein sequence ID" value="MBD1386007.1"/>
    <property type="molecule type" value="Genomic_DNA"/>
</dbReference>
<organism evidence="9 10">
    <name type="scientific">Mucilaginibacter rigui</name>
    <dbReference type="NCBI Taxonomy" id="534635"/>
    <lineage>
        <taxon>Bacteria</taxon>
        <taxon>Pseudomonadati</taxon>
        <taxon>Bacteroidota</taxon>
        <taxon>Sphingobacteriia</taxon>
        <taxon>Sphingobacteriales</taxon>
        <taxon>Sphingobacteriaceae</taxon>
        <taxon>Mucilaginibacter</taxon>
    </lineage>
</organism>
<evidence type="ECO:0000259" key="8">
    <source>
        <dbReference type="Pfam" id="PF14237"/>
    </source>
</evidence>
<sequence length="210" mass="24371">MTDGYYISINDEEKGPFTLEEVLEMAPGLDTMVLSPKAEDWERAADLPEFFYYFEAQGIYFPTEDNLASFWVRLLAYFIDYILTSIVFSFFVPPIILAIYKRLLNNTYTMGDLNTYSLFLLLTFIIVVFYNTFFEASKMQGSIGKRMCGIVVVDADGRRLSFMKAFFRNLGKFVSGTVLGIGYLAILWDDHRQAWHDKFAKTYVLTRNRQ</sequence>
<comment type="caution">
    <text evidence="9">The sequence shown here is derived from an EMBL/GenBank/DDBJ whole genome shotgun (WGS) entry which is preliminary data.</text>
</comment>
<comment type="subcellular location">
    <subcellularLocation>
        <location evidence="1">Cell membrane</location>
        <topology evidence="1">Multi-pass membrane protein</topology>
    </subcellularLocation>
</comment>
<feature type="transmembrane region" description="Helical" evidence="6">
    <location>
        <begin position="74"/>
        <end position="96"/>
    </location>
</feature>
<evidence type="ECO:0000313" key="10">
    <source>
        <dbReference type="Proteomes" id="UP000618754"/>
    </source>
</evidence>
<dbReference type="Pfam" id="PF06271">
    <property type="entry name" value="RDD"/>
    <property type="match status" value="1"/>
</dbReference>
<name>A0ABR7X606_9SPHI</name>
<feature type="transmembrane region" description="Helical" evidence="6">
    <location>
        <begin position="169"/>
        <end position="188"/>
    </location>
</feature>
<dbReference type="PANTHER" id="PTHR36115:SF6">
    <property type="entry name" value="PROLINE-RICH ANTIGEN HOMOLOG"/>
    <property type="match status" value="1"/>
</dbReference>
<feature type="transmembrane region" description="Helical" evidence="6">
    <location>
        <begin position="116"/>
        <end position="136"/>
    </location>
</feature>
<evidence type="ECO:0000259" key="7">
    <source>
        <dbReference type="Pfam" id="PF06271"/>
    </source>
</evidence>
<feature type="domain" description="GYF" evidence="8">
    <location>
        <begin position="5"/>
        <end position="50"/>
    </location>
</feature>
<keyword evidence="10" id="KW-1185">Reference proteome</keyword>
<keyword evidence="3 6" id="KW-0812">Transmembrane</keyword>
<dbReference type="Pfam" id="PF14237">
    <property type="entry name" value="GYF_2"/>
    <property type="match status" value="1"/>
</dbReference>
<evidence type="ECO:0000256" key="6">
    <source>
        <dbReference type="SAM" id="Phobius"/>
    </source>
</evidence>
<feature type="domain" description="RDD" evidence="7">
    <location>
        <begin position="67"/>
        <end position="201"/>
    </location>
</feature>
<dbReference type="PANTHER" id="PTHR36115">
    <property type="entry name" value="PROLINE-RICH ANTIGEN HOMOLOG-RELATED"/>
    <property type="match status" value="1"/>
</dbReference>
<evidence type="ECO:0000256" key="3">
    <source>
        <dbReference type="ARBA" id="ARBA00022692"/>
    </source>
</evidence>
<dbReference type="InterPro" id="IPR010432">
    <property type="entry name" value="RDD"/>
</dbReference>
<evidence type="ECO:0000256" key="5">
    <source>
        <dbReference type="ARBA" id="ARBA00023136"/>
    </source>
</evidence>
<evidence type="ECO:0000313" key="9">
    <source>
        <dbReference type="EMBL" id="MBD1386007.1"/>
    </source>
</evidence>
<evidence type="ECO:0000256" key="2">
    <source>
        <dbReference type="ARBA" id="ARBA00022475"/>
    </source>
</evidence>
<reference evidence="9 10" key="1">
    <citation type="submission" date="2020-09" db="EMBL/GenBank/DDBJ databases">
        <title>Novel species of Mucilaginibacter isolated from a glacier on the Tibetan Plateau.</title>
        <authorList>
            <person name="Liu Q."/>
            <person name="Xin Y.-H."/>
        </authorList>
    </citation>
    <scope>NUCLEOTIDE SEQUENCE [LARGE SCALE GENOMIC DNA]</scope>
    <source>
        <strain evidence="9 10">CGMCC 1.13878</strain>
    </source>
</reference>
<evidence type="ECO:0000256" key="1">
    <source>
        <dbReference type="ARBA" id="ARBA00004651"/>
    </source>
</evidence>
<keyword evidence="2" id="KW-1003">Cell membrane</keyword>
<accession>A0ABR7X606</accession>
<protein>
    <submittedName>
        <fullName evidence="9">RDD family protein</fullName>
    </submittedName>
</protein>
<dbReference type="InterPro" id="IPR025640">
    <property type="entry name" value="GYF_2"/>
</dbReference>
<proteinExistence type="predicted"/>
<evidence type="ECO:0000256" key="4">
    <source>
        <dbReference type="ARBA" id="ARBA00022989"/>
    </source>
</evidence>
<dbReference type="InterPro" id="IPR051791">
    <property type="entry name" value="Pra-immunoreactive"/>
</dbReference>
<dbReference type="Proteomes" id="UP000618754">
    <property type="component" value="Unassembled WGS sequence"/>
</dbReference>
<dbReference type="RefSeq" id="WP_191175852.1">
    <property type="nucleotide sequence ID" value="NZ_JACWMW010000002.1"/>
</dbReference>
<gene>
    <name evidence="9" type="ORF">IDJ75_12005</name>
</gene>
<keyword evidence="5 6" id="KW-0472">Membrane</keyword>